<dbReference type="EnsemblPlants" id="Zm00001eb040830_T001">
    <property type="protein sequence ID" value="Zm00001eb040830_P001"/>
    <property type="gene ID" value="Zm00001eb040830"/>
</dbReference>
<reference evidence="1" key="3">
    <citation type="submission" date="2021-05" db="UniProtKB">
        <authorList>
            <consortium name="EnsemblPlants"/>
        </authorList>
    </citation>
    <scope>IDENTIFICATION</scope>
    <source>
        <strain evidence="1">cv. B73</strain>
    </source>
</reference>
<evidence type="ECO:0000313" key="2">
    <source>
        <dbReference type="Proteomes" id="UP000007305"/>
    </source>
</evidence>
<organism evidence="1 2">
    <name type="scientific">Zea mays</name>
    <name type="common">Maize</name>
    <dbReference type="NCBI Taxonomy" id="4577"/>
    <lineage>
        <taxon>Eukaryota</taxon>
        <taxon>Viridiplantae</taxon>
        <taxon>Streptophyta</taxon>
        <taxon>Embryophyta</taxon>
        <taxon>Tracheophyta</taxon>
        <taxon>Spermatophyta</taxon>
        <taxon>Magnoliopsida</taxon>
        <taxon>Liliopsida</taxon>
        <taxon>Poales</taxon>
        <taxon>Poaceae</taxon>
        <taxon>PACMAD clade</taxon>
        <taxon>Panicoideae</taxon>
        <taxon>Andropogonodae</taxon>
        <taxon>Andropogoneae</taxon>
        <taxon>Tripsacinae</taxon>
        <taxon>Zea</taxon>
    </lineage>
</organism>
<dbReference type="Gramene" id="Zm00001eb040830_T001">
    <property type="protein sequence ID" value="Zm00001eb040830_P001"/>
    <property type="gene ID" value="Zm00001eb040830"/>
</dbReference>
<dbReference type="AlphaFoldDB" id="A0A804LW07"/>
<sequence length="74" mass="7842">MNGIVLANGGDSNEKGGGGSGGSIFIRAASIDLRCGNASLVNQAEFGKQLPIGEDQQYKLELDVMMRNHFVCLK</sequence>
<name>A0A804LW07_MAIZE</name>
<reference evidence="2" key="1">
    <citation type="submission" date="2015-12" db="EMBL/GenBank/DDBJ databases">
        <title>Update maize B73 reference genome by single molecule sequencing technologies.</title>
        <authorList>
            <consortium name="Maize Genome Sequencing Project"/>
            <person name="Ware D."/>
        </authorList>
    </citation>
    <scope>NUCLEOTIDE SEQUENCE [LARGE SCALE GENOMIC DNA]</scope>
    <source>
        <strain evidence="2">cv. B73</strain>
    </source>
</reference>
<accession>A0A804LW07</accession>
<protein>
    <submittedName>
        <fullName evidence="1">Uncharacterized protein</fullName>
    </submittedName>
</protein>
<proteinExistence type="predicted"/>
<evidence type="ECO:0000313" key="1">
    <source>
        <dbReference type="EnsemblPlants" id="Zm00001eb040830_P001"/>
    </source>
</evidence>
<dbReference type="Proteomes" id="UP000007305">
    <property type="component" value="Chromosome 1"/>
</dbReference>
<keyword evidence="2" id="KW-1185">Reference proteome</keyword>
<reference evidence="1" key="2">
    <citation type="submission" date="2019-07" db="EMBL/GenBank/DDBJ databases">
        <authorList>
            <person name="Seetharam A."/>
            <person name="Woodhouse M."/>
            <person name="Cannon E."/>
        </authorList>
    </citation>
    <scope>NUCLEOTIDE SEQUENCE [LARGE SCALE GENOMIC DNA]</scope>
    <source>
        <strain evidence="1">cv. B73</strain>
    </source>
</reference>
<dbReference type="InParanoid" id="A0A804LW07"/>